<dbReference type="InterPro" id="IPR036291">
    <property type="entry name" value="NAD(P)-bd_dom_sf"/>
</dbReference>
<protein>
    <recommendedName>
        <fullName evidence="3">NAD(P)-binding domain-containing protein</fullName>
    </recommendedName>
</protein>
<dbReference type="EMBL" id="JAULSU010000003">
    <property type="protein sequence ID" value="KAK0624412.1"/>
    <property type="molecule type" value="Genomic_DNA"/>
</dbReference>
<keyword evidence="2" id="KW-1185">Reference proteome</keyword>
<evidence type="ECO:0000313" key="1">
    <source>
        <dbReference type="EMBL" id="KAK0624412.1"/>
    </source>
</evidence>
<comment type="caution">
    <text evidence="1">The sequence shown here is derived from an EMBL/GenBank/DDBJ whole genome shotgun (WGS) entry which is preliminary data.</text>
</comment>
<dbReference type="Gene3D" id="3.40.50.720">
    <property type="entry name" value="NAD(P)-binding Rossmann-like Domain"/>
    <property type="match status" value="1"/>
</dbReference>
<dbReference type="Proteomes" id="UP001175000">
    <property type="component" value="Unassembled WGS sequence"/>
</dbReference>
<dbReference type="SUPFAM" id="SSF51735">
    <property type="entry name" value="NAD(P)-binding Rossmann-fold domains"/>
    <property type="match status" value="1"/>
</dbReference>
<dbReference type="PANTHER" id="PTHR14097:SF8">
    <property type="entry name" value="NAD(P)-BINDING DOMAIN-CONTAINING PROTEIN"/>
    <property type="match status" value="1"/>
</dbReference>
<sequence>MKLIIAGASGLVATEVIRQSLRTKEITSVLALARRPVSAPAGTNPADASKLRSIVIKDYETYPEDARKEFSDADACIWTVAITPTKSQLEKFEDVVRVCQTSTLAGMRAMVEAREGKKFRFLYMSGLQAERDQSKRPRVMGEYVLMRVSRLSVGVEKKEDC</sequence>
<dbReference type="AlphaFoldDB" id="A0AA40C458"/>
<proteinExistence type="predicted"/>
<name>A0AA40C458_9PEZI</name>
<dbReference type="PANTHER" id="PTHR14097">
    <property type="entry name" value="OXIDOREDUCTASE HTATIP2"/>
    <property type="match status" value="1"/>
</dbReference>
<reference evidence="1" key="1">
    <citation type="submission" date="2023-06" db="EMBL/GenBank/DDBJ databases">
        <title>Genome-scale phylogeny and comparative genomics of the fungal order Sordariales.</title>
        <authorList>
            <consortium name="Lawrence Berkeley National Laboratory"/>
            <person name="Hensen N."/>
            <person name="Bonometti L."/>
            <person name="Westerberg I."/>
            <person name="Brannstrom I.O."/>
            <person name="Guillou S."/>
            <person name="Cros-Aarteil S."/>
            <person name="Calhoun S."/>
            <person name="Haridas S."/>
            <person name="Kuo A."/>
            <person name="Mondo S."/>
            <person name="Pangilinan J."/>
            <person name="Riley R."/>
            <person name="Labutti K."/>
            <person name="Andreopoulos B."/>
            <person name="Lipzen A."/>
            <person name="Chen C."/>
            <person name="Yanf M."/>
            <person name="Daum C."/>
            <person name="Ng V."/>
            <person name="Clum A."/>
            <person name="Steindorff A."/>
            <person name="Ohm R."/>
            <person name="Martin F."/>
            <person name="Silar P."/>
            <person name="Natvig D."/>
            <person name="Lalanne C."/>
            <person name="Gautier V."/>
            <person name="Ament-Velasquez S.L."/>
            <person name="Kruys A."/>
            <person name="Hutchinson M.I."/>
            <person name="Powell A.J."/>
            <person name="Barry K."/>
            <person name="Miller A.N."/>
            <person name="Grigoriev I.V."/>
            <person name="Debuchy R."/>
            <person name="Gladieux P."/>
            <person name="Thoren M.H."/>
            <person name="Johannesson H."/>
        </authorList>
    </citation>
    <scope>NUCLEOTIDE SEQUENCE</scope>
    <source>
        <strain evidence="1">CBS 606.72</strain>
    </source>
</reference>
<organism evidence="1 2">
    <name type="scientific">Immersiella caudata</name>
    <dbReference type="NCBI Taxonomy" id="314043"/>
    <lineage>
        <taxon>Eukaryota</taxon>
        <taxon>Fungi</taxon>
        <taxon>Dikarya</taxon>
        <taxon>Ascomycota</taxon>
        <taxon>Pezizomycotina</taxon>
        <taxon>Sordariomycetes</taxon>
        <taxon>Sordariomycetidae</taxon>
        <taxon>Sordariales</taxon>
        <taxon>Lasiosphaeriaceae</taxon>
        <taxon>Immersiella</taxon>
    </lineage>
</organism>
<evidence type="ECO:0008006" key="3">
    <source>
        <dbReference type="Google" id="ProtNLM"/>
    </source>
</evidence>
<gene>
    <name evidence="1" type="ORF">B0T14DRAFT_517988</name>
</gene>
<accession>A0AA40C458</accession>
<evidence type="ECO:0000313" key="2">
    <source>
        <dbReference type="Proteomes" id="UP001175000"/>
    </source>
</evidence>